<keyword evidence="4 8" id="KW-0479">Metal-binding</keyword>
<dbReference type="PROSITE" id="PS00086">
    <property type="entry name" value="CYTOCHROME_P450"/>
    <property type="match status" value="1"/>
</dbReference>
<evidence type="ECO:0000313" key="11">
    <source>
        <dbReference type="EMBL" id="CAF4339212.1"/>
    </source>
</evidence>
<keyword evidence="5 9" id="KW-0560">Oxidoreductase</keyword>
<evidence type="ECO:0000313" key="12">
    <source>
        <dbReference type="Proteomes" id="UP000676336"/>
    </source>
</evidence>
<dbReference type="GO" id="GO:0004497">
    <property type="term" value="F:monooxygenase activity"/>
    <property type="evidence" value="ECO:0007669"/>
    <property type="project" value="UniProtKB-KW"/>
</dbReference>
<dbReference type="InterPro" id="IPR036396">
    <property type="entry name" value="Cyt_P450_sf"/>
</dbReference>
<comment type="cofactor">
    <cofactor evidence="1 8">
        <name>heme</name>
        <dbReference type="ChEBI" id="CHEBI:30413"/>
    </cofactor>
</comment>
<dbReference type="EMBL" id="CAJOBI010044075">
    <property type="protein sequence ID" value="CAF4338605.1"/>
    <property type="molecule type" value="Genomic_DNA"/>
</dbReference>
<dbReference type="InterPro" id="IPR001128">
    <property type="entry name" value="Cyt_P450"/>
</dbReference>
<evidence type="ECO:0000256" key="1">
    <source>
        <dbReference type="ARBA" id="ARBA00001971"/>
    </source>
</evidence>
<sequence>FYPERFLEKRHPLAWLPFGVGPRNCVGMRFAMLEIKLALAKILHRYTILSGERTVSQFAEQERFVIGPKNGIWIRLQLRENETTVK</sequence>
<keyword evidence="3 8" id="KW-0349">Heme</keyword>
<evidence type="ECO:0000256" key="5">
    <source>
        <dbReference type="ARBA" id="ARBA00023002"/>
    </source>
</evidence>
<dbReference type="Pfam" id="PF00067">
    <property type="entry name" value="p450"/>
    <property type="match status" value="1"/>
</dbReference>
<dbReference type="GO" id="GO:0016705">
    <property type="term" value="F:oxidoreductase activity, acting on paired donors, with incorporation or reduction of molecular oxygen"/>
    <property type="evidence" value="ECO:0007669"/>
    <property type="project" value="InterPro"/>
</dbReference>
<keyword evidence="7 9" id="KW-0503">Monooxygenase</keyword>
<proteinExistence type="inferred from homology"/>
<dbReference type="InterPro" id="IPR017972">
    <property type="entry name" value="Cyt_P450_CS"/>
</dbReference>
<evidence type="ECO:0000313" key="10">
    <source>
        <dbReference type="EMBL" id="CAF4338605.1"/>
    </source>
</evidence>
<dbReference type="Gene3D" id="1.10.630.10">
    <property type="entry name" value="Cytochrome P450"/>
    <property type="match status" value="1"/>
</dbReference>
<evidence type="ECO:0000256" key="7">
    <source>
        <dbReference type="ARBA" id="ARBA00023033"/>
    </source>
</evidence>
<dbReference type="AlphaFoldDB" id="A0A8S2ULB5"/>
<evidence type="ECO:0000256" key="8">
    <source>
        <dbReference type="PIRSR" id="PIRSR602401-1"/>
    </source>
</evidence>
<organism evidence="11 12">
    <name type="scientific">Rotaria magnacalcarata</name>
    <dbReference type="NCBI Taxonomy" id="392030"/>
    <lineage>
        <taxon>Eukaryota</taxon>
        <taxon>Metazoa</taxon>
        <taxon>Spiralia</taxon>
        <taxon>Gnathifera</taxon>
        <taxon>Rotifera</taxon>
        <taxon>Eurotatoria</taxon>
        <taxon>Bdelloidea</taxon>
        <taxon>Philodinida</taxon>
        <taxon>Philodinidae</taxon>
        <taxon>Rotaria</taxon>
    </lineage>
</organism>
<evidence type="ECO:0000256" key="2">
    <source>
        <dbReference type="ARBA" id="ARBA00010617"/>
    </source>
</evidence>
<dbReference type="GO" id="GO:0005506">
    <property type="term" value="F:iron ion binding"/>
    <property type="evidence" value="ECO:0007669"/>
    <property type="project" value="InterPro"/>
</dbReference>
<comment type="similarity">
    <text evidence="2 9">Belongs to the cytochrome P450 family.</text>
</comment>
<feature type="binding site" description="axial binding residue" evidence="8">
    <location>
        <position position="25"/>
    </location>
    <ligand>
        <name>heme</name>
        <dbReference type="ChEBI" id="CHEBI:30413"/>
    </ligand>
    <ligandPart>
        <name>Fe</name>
        <dbReference type="ChEBI" id="CHEBI:18248"/>
    </ligandPart>
</feature>
<comment type="caution">
    <text evidence="11">The sequence shown here is derived from an EMBL/GenBank/DDBJ whole genome shotgun (WGS) entry which is preliminary data.</text>
</comment>
<accession>A0A8S2ULB5</accession>
<dbReference type="PANTHER" id="PTHR24292">
    <property type="entry name" value="CYTOCHROME P450"/>
    <property type="match status" value="1"/>
</dbReference>
<dbReference type="PRINTS" id="PR00463">
    <property type="entry name" value="EP450I"/>
</dbReference>
<name>A0A8S2ULB5_9BILA</name>
<feature type="non-terminal residue" evidence="11">
    <location>
        <position position="1"/>
    </location>
</feature>
<dbReference type="GO" id="GO:0020037">
    <property type="term" value="F:heme binding"/>
    <property type="evidence" value="ECO:0007669"/>
    <property type="project" value="InterPro"/>
</dbReference>
<evidence type="ECO:0000256" key="9">
    <source>
        <dbReference type="RuleBase" id="RU000461"/>
    </source>
</evidence>
<keyword evidence="6 8" id="KW-0408">Iron</keyword>
<evidence type="ECO:0000256" key="6">
    <source>
        <dbReference type="ARBA" id="ARBA00023004"/>
    </source>
</evidence>
<evidence type="ECO:0000256" key="4">
    <source>
        <dbReference type="ARBA" id="ARBA00022723"/>
    </source>
</evidence>
<dbReference type="InterPro" id="IPR002401">
    <property type="entry name" value="Cyt_P450_E_grp-I"/>
</dbReference>
<dbReference type="Proteomes" id="UP000676336">
    <property type="component" value="Unassembled WGS sequence"/>
</dbReference>
<evidence type="ECO:0008006" key="13">
    <source>
        <dbReference type="Google" id="ProtNLM"/>
    </source>
</evidence>
<reference evidence="11" key="1">
    <citation type="submission" date="2021-02" db="EMBL/GenBank/DDBJ databases">
        <authorList>
            <person name="Nowell W R."/>
        </authorList>
    </citation>
    <scope>NUCLEOTIDE SEQUENCE</scope>
</reference>
<protein>
    <recommendedName>
        <fullName evidence="13">Cytochrome P450</fullName>
    </recommendedName>
</protein>
<gene>
    <name evidence="10" type="ORF">SMN809_LOCUS27698</name>
    <name evidence="11" type="ORF">SMN809_LOCUS27725</name>
</gene>
<dbReference type="EMBL" id="CAJOBI010044183">
    <property type="protein sequence ID" value="CAF4339212.1"/>
    <property type="molecule type" value="Genomic_DNA"/>
</dbReference>
<evidence type="ECO:0000256" key="3">
    <source>
        <dbReference type="ARBA" id="ARBA00022617"/>
    </source>
</evidence>
<dbReference type="PANTHER" id="PTHR24292:SF102">
    <property type="entry name" value="CYTOCHROME P450 FAMILY-RELATED"/>
    <property type="match status" value="1"/>
</dbReference>
<dbReference type="InterPro" id="IPR050476">
    <property type="entry name" value="Insect_CytP450_Detox"/>
</dbReference>
<dbReference type="SUPFAM" id="SSF48264">
    <property type="entry name" value="Cytochrome P450"/>
    <property type="match status" value="1"/>
</dbReference>